<dbReference type="SUPFAM" id="SSF47188">
    <property type="entry name" value="Hemerythrin-like"/>
    <property type="match status" value="1"/>
</dbReference>
<feature type="domain" description="Hemerythrin-like" evidence="5">
    <location>
        <begin position="13"/>
        <end position="150"/>
    </location>
</feature>
<keyword evidence="2" id="KW-0813">Transport</keyword>
<dbReference type="GO" id="GO:0005344">
    <property type="term" value="F:oxygen carrier activity"/>
    <property type="evidence" value="ECO:0007669"/>
    <property type="project" value="UniProtKB-KW"/>
</dbReference>
<accession>A0A5Q0BIC8</accession>
<dbReference type="InParanoid" id="A0A5Q0BIC8"/>
<dbReference type="NCBIfam" id="TIGR02481">
    <property type="entry name" value="hemeryth_dom"/>
    <property type="match status" value="1"/>
</dbReference>
<keyword evidence="2" id="KW-0561">Oxygen transport</keyword>
<dbReference type="InterPro" id="IPR012827">
    <property type="entry name" value="Hemerythrin_metal-bd"/>
</dbReference>
<evidence type="ECO:0000256" key="3">
    <source>
        <dbReference type="ARBA" id="ARBA00022723"/>
    </source>
</evidence>
<keyword evidence="7" id="KW-1185">Reference proteome</keyword>
<dbReference type="CDD" id="cd12107">
    <property type="entry name" value="Hemerythrin"/>
    <property type="match status" value="1"/>
</dbReference>
<dbReference type="InterPro" id="IPR012312">
    <property type="entry name" value="Hemerythrin-like"/>
</dbReference>
<comment type="similarity">
    <text evidence="1">Belongs to the hemerythrin family.</text>
</comment>
<dbReference type="RefSeq" id="WP_153249573.1">
    <property type="nucleotide sequence ID" value="NZ_CP044205.1"/>
</dbReference>
<evidence type="ECO:0000313" key="6">
    <source>
        <dbReference type="EMBL" id="QFY43590.1"/>
    </source>
</evidence>
<proteinExistence type="inferred from homology"/>
<dbReference type="Gene3D" id="1.20.120.50">
    <property type="entry name" value="Hemerythrin-like"/>
    <property type="match status" value="1"/>
</dbReference>
<gene>
    <name evidence="6" type="ORF">F6R98_13970</name>
</gene>
<dbReference type="Proteomes" id="UP000325755">
    <property type="component" value="Chromosome"/>
</dbReference>
<name>A0A5Q0BIC8_9GAMM</name>
<keyword evidence="3" id="KW-0479">Metal-binding</keyword>
<evidence type="ECO:0000259" key="5">
    <source>
        <dbReference type="Pfam" id="PF01814"/>
    </source>
</evidence>
<dbReference type="OrthoDB" id="1122424at2"/>
<reference evidence="6 7" key="1">
    <citation type="submission" date="2019-09" db="EMBL/GenBank/DDBJ databases">
        <title>Ecophysiology of the spiral-shaped methanotroph Methylospira mobilis as revealed by the complete genome sequence.</title>
        <authorList>
            <person name="Oshkin I.Y."/>
            <person name="Dedysh S.N."/>
            <person name="Miroshnikov K."/>
            <person name="Danilova O.V."/>
            <person name="Hakobyan A."/>
            <person name="Liesack W."/>
        </authorList>
    </citation>
    <scope>NUCLEOTIDE SEQUENCE [LARGE SCALE GENOMIC DNA]</scope>
    <source>
        <strain evidence="6 7">Shm1</strain>
    </source>
</reference>
<dbReference type="AlphaFoldDB" id="A0A5Q0BIC8"/>
<sequence length="158" mass="18018">MSLITWSDNFSVGVEEIDTQHKKLVQLINDMHVMVGSVGRMAVNGAAHTGASPDNHMLSIDHNEMVMAEILERVIDYTDFHFSTEERLMAEYEFPGSTGHVHEHQRLLAIALELQDKLNDGQARITLETMDFLKKWLSHHILETDKLLGKYLNSQGKY</sequence>
<evidence type="ECO:0000256" key="1">
    <source>
        <dbReference type="ARBA" id="ARBA00010587"/>
    </source>
</evidence>
<dbReference type="Pfam" id="PF01814">
    <property type="entry name" value="Hemerythrin"/>
    <property type="match status" value="1"/>
</dbReference>
<dbReference type="PANTHER" id="PTHR37164:SF1">
    <property type="entry name" value="BACTERIOHEMERYTHRIN"/>
    <property type="match status" value="1"/>
</dbReference>
<evidence type="ECO:0000256" key="2">
    <source>
        <dbReference type="ARBA" id="ARBA00022621"/>
    </source>
</evidence>
<evidence type="ECO:0000313" key="7">
    <source>
        <dbReference type="Proteomes" id="UP000325755"/>
    </source>
</evidence>
<dbReference type="NCBIfam" id="NF033749">
    <property type="entry name" value="bact_hemeryth"/>
    <property type="match status" value="1"/>
</dbReference>
<dbReference type="GO" id="GO:0046872">
    <property type="term" value="F:metal ion binding"/>
    <property type="evidence" value="ECO:0007669"/>
    <property type="project" value="UniProtKB-KW"/>
</dbReference>
<dbReference type="KEGG" id="mmob:F6R98_13970"/>
<dbReference type="PANTHER" id="PTHR37164">
    <property type="entry name" value="BACTERIOHEMERYTHRIN"/>
    <property type="match status" value="1"/>
</dbReference>
<organism evidence="6 7">
    <name type="scientific">Candidatus Methylospira mobilis</name>
    <dbReference type="NCBI Taxonomy" id="1808979"/>
    <lineage>
        <taxon>Bacteria</taxon>
        <taxon>Pseudomonadati</taxon>
        <taxon>Pseudomonadota</taxon>
        <taxon>Gammaproteobacteria</taxon>
        <taxon>Methylococcales</taxon>
        <taxon>Methylococcaceae</taxon>
        <taxon>Candidatus Methylospira</taxon>
    </lineage>
</organism>
<dbReference type="EMBL" id="CP044205">
    <property type="protein sequence ID" value="QFY43590.1"/>
    <property type="molecule type" value="Genomic_DNA"/>
</dbReference>
<dbReference type="PROSITE" id="PS00550">
    <property type="entry name" value="HEMERYTHRINS"/>
    <property type="match status" value="1"/>
</dbReference>
<protein>
    <submittedName>
        <fullName evidence="6">Bacteriohemerythrin</fullName>
    </submittedName>
</protein>
<keyword evidence="4" id="KW-0408">Iron</keyword>
<dbReference type="InterPro" id="IPR050669">
    <property type="entry name" value="Hemerythrin"/>
</dbReference>
<dbReference type="InterPro" id="IPR035938">
    <property type="entry name" value="Hemerythrin-like_sf"/>
</dbReference>
<evidence type="ECO:0000256" key="4">
    <source>
        <dbReference type="ARBA" id="ARBA00023004"/>
    </source>
</evidence>
<dbReference type="InterPro" id="IPR016131">
    <property type="entry name" value="Haemerythrin_Fe_BS"/>
</dbReference>